<keyword evidence="12" id="KW-1185">Reference proteome</keyword>
<feature type="compositionally biased region" description="Pro residues" evidence="9">
    <location>
        <begin position="295"/>
        <end position="307"/>
    </location>
</feature>
<keyword evidence="7" id="KW-0804">Transcription</keyword>
<keyword evidence="4" id="KW-0863">Zinc-finger</keyword>
<evidence type="ECO:0000256" key="8">
    <source>
        <dbReference type="ARBA" id="ARBA00023242"/>
    </source>
</evidence>
<keyword evidence="3" id="KW-0677">Repeat</keyword>
<accession>A0A9P0E4S6</accession>
<proteinExistence type="predicted"/>
<evidence type="ECO:0000256" key="2">
    <source>
        <dbReference type="ARBA" id="ARBA00022723"/>
    </source>
</evidence>
<feature type="compositionally biased region" description="Low complexity" evidence="9">
    <location>
        <begin position="368"/>
        <end position="396"/>
    </location>
</feature>
<dbReference type="InterPro" id="IPR025750">
    <property type="entry name" value="DPF1-3_N"/>
</dbReference>
<keyword evidence="5" id="KW-0862">Zinc</keyword>
<feature type="compositionally biased region" description="Low complexity" evidence="9">
    <location>
        <begin position="284"/>
        <end position="294"/>
    </location>
</feature>
<dbReference type="AlphaFoldDB" id="A0A9P0E4S6"/>
<feature type="compositionally biased region" description="Basic residues" evidence="9">
    <location>
        <begin position="211"/>
        <end position="222"/>
    </location>
</feature>
<evidence type="ECO:0000256" key="1">
    <source>
        <dbReference type="ARBA" id="ARBA00004123"/>
    </source>
</evidence>
<feature type="compositionally biased region" description="Basic and acidic residues" evidence="9">
    <location>
        <begin position="132"/>
        <end position="150"/>
    </location>
</feature>
<evidence type="ECO:0000256" key="7">
    <source>
        <dbReference type="ARBA" id="ARBA00023163"/>
    </source>
</evidence>
<feature type="compositionally biased region" description="Polar residues" evidence="9">
    <location>
        <begin position="318"/>
        <end position="333"/>
    </location>
</feature>
<name>A0A9P0E4S6_CHRIL</name>
<feature type="region of interest" description="Disordered" evidence="9">
    <location>
        <begin position="525"/>
        <end position="551"/>
    </location>
</feature>
<feature type="region of interest" description="Disordered" evidence="9">
    <location>
        <begin position="114"/>
        <end position="240"/>
    </location>
</feature>
<evidence type="ECO:0000256" key="5">
    <source>
        <dbReference type="ARBA" id="ARBA00022833"/>
    </source>
</evidence>
<evidence type="ECO:0000313" key="12">
    <source>
        <dbReference type="Proteomes" id="UP001154114"/>
    </source>
</evidence>
<dbReference type="GO" id="GO:0008270">
    <property type="term" value="F:zinc ion binding"/>
    <property type="evidence" value="ECO:0007669"/>
    <property type="project" value="UniProtKB-KW"/>
</dbReference>
<protein>
    <recommendedName>
        <fullName evidence="10">C2H2-type domain-containing protein</fullName>
    </recommendedName>
</protein>
<sequence>MAAAEIQIANPSNLTKIESFLNDPSYKEIIENSSTFNSRLCAERRMRMPFIDTQTGVAQSHCNLFMTRRQRMPGQKEGQVYTYPAQRWRKARRQYLTMSSTRWGWNGASDIADNIGEGENSSGVPGDALAGDDSRDGSQSAAKDDPKEWFYDELAMEEMETGEEPDPESDEDYYDDTYANRRKRRGGAAPTGPGSRGGRTRKSQPDDTPAKRGRAGRGRGKRAQGTLPYEVPGDSEKPFGCELCGAKYKTRPGLTYHFTHTHKEPAGGGGAGASDGDSRDSRGGAHTPPAGSAPAPRPGPAPAPTPGNTPAALAQPATEYQDSYVTFLNNPAGTASVVETPPVRRPTPPPEGGLAAAVARRSPPPRPASADTSSSDSAHVPLAAAAAAAAAASASATHGTAPMPSASTPHDKEPGATKLTKGASPSPYCDFCLGDDRENKKTGTPEELVSCSDCGRSGKRRGRPPRNGFAKPTCYHLENRVCERHRHLRDTIKLNGVVEILSSMTYSADDFDNFASQTKLLHDEYGQYPVSPPSRQSPTYEDRDLVTGPNH</sequence>
<keyword evidence="2" id="KW-0479">Metal-binding</keyword>
<dbReference type="PANTHER" id="PTHR45888">
    <property type="entry name" value="HL01030P-RELATED"/>
    <property type="match status" value="1"/>
</dbReference>
<evidence type="ECO:0000313" key="11">
    <source>
        <dbReference type="EMBL" id="CAH1286840.1"/>
    </source>
</evidence>
<dbReference type="OrthoDB" id="1903104at2759"/>
<dbReference type="PANTHER" id="PTHR45888:SF5">
    <property type="entry name" value="D4, ISOFORM A"/>
    <property type="match status" value="1"/>
</dbReference>
<evidence type="ECO:0000256" key="9">
    <source>
        <dbReference type="SAM" id="MobiDB-lite"/>
    </source>
</evidence>
<organism evidence="11 12">
    <name type="scientific">Chrysodeixis includens</name>
    <name type="common">Soybean looper</name>
    <name type="synonym">Pseudoplusia includens</name>
    <dbReference type="NCBI Taxonomy" id="689277"/>
    <lineage>
        <taxon>Eukaryota</taxon>
        <taxon>Metazoa</taxon>
        <taxon>Ecdysozoa</taxon>
        <taxon>Arthropoda</taxon>
        <taxon>Hexapoda</taxon>
        <taxon>Insecta</taxon>
        <taxon>Pterygota</taxon>
        <taxon>Neoptera</taxon>
        <taxon>Endopterygota</taxon>
        <taxon>Lepidoptera</taxon>
        <taxon>Glossata</taxon>
        <taxon>Ditrysia</taxon>
        <taxon>Noctuoidea</taxon>
        <taxon>Noctuidae</taxon>
        <taxon>Plusiinae</taxon>
        <taxon>Chrysodeixis</taxon>
    </lineage>
</organism>
<feature type="region of interest" description="Disordered" evidence="9">
    <location>
        <begin position="258"/>
        <end position="427"/>
    </location>
</feature>
<comment type="subcellular location">
    <subcellularLocation>
        <location evidence="1">Nucleus</location>
    </subcellularLocation>
</comment>
<evidence type="ECO:0000256" key="4">
    <source>
        <dbReference type="ARBA" id="ARBA00022771"/>
    </source>
</evidence>
<evidence type="ECO:0000259" key="10">
    <source>
        <dbReference type="PROSITE" id="PS00028"/>
    </source>
</evidence>
<feature type="compositionally biased region" description="Acidic residues" evidence="9">
    <location>
        <begin position="154"/>
        <end position="175"/>
    </location>
</feature>
<dbReference type="GO" id="GO:0071565">
    <property type="term" value="C:nBAF complex"/>
    <property type="evidence" value="ECO:0007669"/>
    <property type="project" value="TreeGrafter"/>
</dbReference>
<reference evidence="11" key="1">
    <citation type="submission" date="2021-12" db="EMBL/GenBank/DDBJ databases">
        <authorList>
            <person name="King R."/>
        </authorList>
    </citation>
    <scope>NUCLEOTIDE SEQUENCE</scope>
</reference>
<comment type="caution">
    <text evidence="11">The sequence shown here is derived from an EMBL/GenBank/DDBJ whole genome shotgun (WGS) entry which is preliminary data.</text>
</comment>
<dbReference type="GO" id="GO:0007399">
    <property type="term" value="P:nervous system development"/>
    <property type="evidence" value="ECO:0007669"/>
    <property type="project" value="TreeGrafter"/>
</dbReference>
<dbReference type="PROSITE" id="PS00028">
    <property type="entry name" value="ZINC_FINGER_C2H2_1"/>
    <property type="match status" value="1"/>
</dbReference>
<evidence type="ECO:0000256" key="6">
    <source>
        <dbReference type="ARBA" id="ARBA00023015"/>
    </source>
</evidence>
<dbReference type="Proteomes" id="UP001154114">
    <property type="component" value="Unassembled WGS sequence"/>
</dbReference>
<gene>
    <name evidence="11" type="ORF">CINC_LOCUS39</name>
</gene>
<dbReference type="Pfam" id="PF14051">
    <property type="entry name" value="DPF1-3_N"/>
    <property type="match status" value="1"/>
</dbReference>
<feature type="domain" description="C2H2-type" evidence="10">
    <location>
        <begin position="241"/>
        <end position="262"/>
    </location>
</feature>
<feature type="compositionally biased region" description="Low complexity" evidence="9">
    <location>
        <begin position="352"/>
        <end position="361"/>
    </location>
</feature>
<dbReference type="InterPro" id="IPR013087">
    <property type="entry name" value="Znf_C2H2_type"/>
</dbReference>
<evidence type="ECO:0000256" key="3">
    <source>
        <dbReference type="ARBA" id="ARBA00022737"/>
    </source>
</evidence>
<keyword evidence="8" id="KW-0539">Nucleus</keyword>
<feature type="region of interest" description="Disordered" evidence="9">
    <location>
        <begin position="440"/>
        <end position="468"/>
    </location>
</feature>
<dbReference type="EMBL" id="CAJCES030000005">
    <property type="protein sequence ID" value="CAH1286840.1"/>
    <property type="molecule type" value="Genomic_DNA"/>
</dbReference>
<keyword evidence="6" id="KW-0805">Transcription regulation</keyword>